<dbReference type="InterPro" id="IPR014282">
    <property type="entry name" value="Nitrogen_fix_NifM"/>
</dbReference>
<evidence type="ECO:0000313" key="10">
    <source>
        <dbReference type="Proteomes" id="UP000233778"/>
    </source>
</evidence>
<sequence>MRVPWQRYSRIKLAQQHWHCEPEQLPADALPQFIQYVERQIALESAVVAVAQQRLSAVDEQILHRVQQSLAQELTIAGFPDAEQQSIIRHHALMDQQLAWVAAQTPLPDAEAVVQWYRRHAERFYRPEQRKARHLLLTIDENRPQIRQQMAMLHRHLCEDPDQFDTLARRYSHCPTAMEGGLMGWVSKGLLYPQLEKALFALSAGALSAPVETELGLHLLLCEAIRPAGLLSEAEALPGAAKQLFLLRQKQFQRQWLQQLLT</sequence>
<dbReference type="InterPro" id="IPR000297">
    <property type="entry name" value="PPIase_PpiC"/>
</dbReference>
<dbReference type="InterPro" id="IPR050245">
    <property type="entry name" value="PrsA_foldase"/>
</dbReference>
<dbReference type="PROSITE" id="PS50198">
    <property type="entry name" value="PPIC_PPIASE_2"/>
    <property type="match status" value="1"/>
</dbReference>
<reference evidence="7 10" key="3">
    <citation type="submission" date="2017-11" db="EMBL/GenBank/DDBJ databases">
        <title>Complete genome sequence of Serratia sp. ATCC 39006 LacA.</title>
        <authorList>
            <person name="Hampton H.G."/>
            <person name="Jackson S.A."/>
            <person name="Jauregui R."/>
            <person name="Poulter G.T.M."/>
            <person name="Salmond G.P.C."/>
            <person name="Fineran P.C."/>
        </authorList>
    </citation>
    <scope>NUCLEOTIDE SEQUENCE [LARGE SCALE GENOMIC DNA]</scope>
    <source>
        <strain evidence="7 10">ATCC 39006</strain>
    </source>
</reference>
<organism evidence="8 9">
    <name type="scientific">Serratia sp. (strain ATCC 39006)</name>
    <name type="common">Prodigiosinella confusarubida</name>
    <dbReference type="NCBI Taxonomy" id="104623"/>
    <lineage>
        <taxon>Bacteria</taxon>
        <taxon>Pseudomonadati</taxon>
        <taxon>Pseudomonadota</taxon>
        <taxon>Gammaproteobacteria</taxon>
        <taxon>Enterobacterales</taxon>
        <taxon>Pectobacteriaceae</taxon>
        <taxon>Prodigiosinella</taxon>
    </lineage>
</organism>
<dbReference type="PROSITE" id="PS01096">
    <property type="entry name" value="PPIC_PPIASE_1"/>
    <property type="match status" value="1"/>
</dbReference>
<reference evidence="8 9" key="1">
    <citation type="journal article" date="2013" name="Genome Announc.">
        <title>Draft genome sequence of Serratia sp. strain ATCC 39006, a model bacterium for analysis of the biosynthesis and regulation of prodigiosin, a carbapenem, and gas vesicles.</title>
        <authorList>
            <person name="Fineran P.C."/>
            <person name="Iglesias Cans M.C."/>
            <person name="Ramsay J.P."/>
            <person name="Wilf N.M."/>
            <person name="Cossyleon D."/>
            <person name="McNeil M.B."/>
            <person name="Williamson N.R."/>
            <person name="Monson R.E."/>
            <person name="Becher S.A."/>
            <person name="Stanton J.A."/>
            <person name="Brugger K."/>
            <person name="Brown S.D."/>
            <person name="Salmond G.P."/>
        </authorList>
    </citation>
    <scope>NUCLEOTIDE SEQUENCE [LARGE SCALE GENOMIC DNA]</scope>
    <source>
        <strain evidence="8">ATCC 39006</strain>
        <strain evidence="9">ATCC 39006 / SC 11482</strain>
    </source>
</reference>
<evidence type="ECO:0000313" key="7">
    <source>
        <dbReference type="EMBL" id="AUG99297.1"/>
    </source>
</evidence>
<accession>A0A2I5T403</accession>
<evidence type="ECO:0000256" key="1">
    <source>
        <dbReference type="ARBA" id="ARBA00000971"/>
    </source>
</evidence>
<evidence type="ECO:0000256" key="3">
    <source>
        <dbReference type="ARBA" id="ARBA00013194"/>
    </source>
</evidence>
<dbReference type="PANTHER" id="PTHR47245:SF2">
    <property type="entry name" value="PEPTIDYL-PROLYL CIS-TRANS ISOMERASE HP_0175-RELATED"/>
    <property type="match status" value="1"/>
</dbReference>
<comment type="catalytic activity">
    <reaction evidence="1">
        <text>[protein]-peptidylproline (omega=180) = [protein]-peptidylproline (omega=0)</text>
        <dbReference type="Rhea" id="RHEA:16237"/>
        <dbReference type="Rhea" id="RHEA-COMP:10747"/>
        <dbReference type="Rhea" id="RHEA-COMP:10748"/>
        <dbReference type="ChEBI" id="CHEBI:83833"/>
        <dbReference type="ChEBI" id="CHEBI:83834"/>
        <dbReference type="EC" id="5.2.1.8"/>
    </reaction>
</comment>
<evidence type="ECO:0000313" key="9">
    <source>
        <dbReference type="Proteomes" id="UP000017700"/>
    </source>
</evidence>
<dbReference type="OrthoDB" id="9769613at2"/>
<evidence type="ECO:0000256" key="2">
    <source>
        <dbReference type="ARBA" id="ARBA00007656"/>
    </source>
</evidence>
<proteinExistence type="inferred from homology"/>
<dbReference type="Proteomes" id="UP000017700">
    <property type="component" value="Chromosome"/>
</dbReference>
<dbReference type="GO" id="GO:0003755">
    <property type="term" value="F:peptidyl-prolyl cis-trans isomerase activity"/>
    <property type="evidence" value="ECO:0007669"/>
    <property type="project" value="UniProtKB-KW"/>
</dbReference>
<dbReference type="InterPro" id="IPR023058">
    <property type="entry name" value="PPIase_PpiC_CS"/>
</dbReference>
<feature type="domain" description="PpiC" evidence="6">
    <location>
        <begin position="127"/>
        <end position="224"/>
    </location>
</feature>
<dbReference type="Pfam" id="PF00639">
    <property type="entry name" value="Rotamase"/>
    <property type="match status" value="1"/>
</dbReference>
<evidence type="ECO:0000313" key="8">
    <source>
        <dbReference type="EMBL" id="AUH03615.1"/>
    </source>
</evidence>
<evidence type="ECO:0000256" key="4">
    <source>
        <dbReference type="ARBA" id="ARBA00023110"/>
    </source>
</evidence>
<evidence type="ECO:0000256" key="5">
    <source>
        <dbReference type="PROSITE-ProRule" id="PRU00278"/>
    </source>
</evidence>
<name>A0A2I5T403_SERS3</name>
<dbReference type="KEGG" id="serq:CWC46_05390"/>
<dbReference type="EMBL" id="CP025084">
    <property type="protein sequence ID" value="AUH03615.1"/>
    <property type="molecule type" value="Genomic_DNA"/>
</dbReference>
<dbReference type="AlphaFoldDB" id="A0A2I5T403"/>
<dbReference type="Gene3D" id="3.10.50.40">
    <property type="match status" value="1"/>
</dbReference>
<keyword evidence="9" id="KW-1185">Reference proteome</keyword>
<reference evidence="8" key="2">
    <citation type="submission" date="2013-09" db="EMBL/GenBank/DDBJ databases">
        <authorList>
            <person name="Wang G."/>
            <person name="Yang Y."/>
            <person name="Su Y."/>
        </authorList>
    </citation>
    <scope>NUCLEOTIDE SEQUENCE</scope>
    <source>
        <strain evidence="8">ATCC 39006</strain>
    </source>
</reference>
<keyword evidence="5" id="KW-0413">Isomerase</keyword>
<dbReference type="STRING" id="104623.Ser39006_04021"/>
<comment type="similarity">
    <text evidence="2">Belongs to the PpiC/parvulin rotamase family.</text>
</comment>
<dbReference type="PANTHER" id="PTHR47245">
    <property type="entry name" value="PEPTIDYLPROLYL ISOMERASE"/>
    <property type="match status" value="1"/>
</dbReference>
<evidence type="ECO:0000259" key="6">
    <source>
        <dbReference type="PROSITE" id="PS50198"/>
    </source>
</evidence>
<keyword evidence="4 5" id="KW-0697">Rotamase</keyword>
<reference evidence="8" key="4">
    <citation type="submission" date="2017-11" db="EMBL/GenBank/DDBJ databases">
        <title>Complete genome sequence of Serratia sp. ATCC 39006.</title>
        <authorList>
            <person name="Hampton H.G."/>
            <person name="Jackson S.A."/>
            <person name="Jauregui R."/>
            <person name="Poulter G.T.M."/>
            <person name="Salmond G.P.C."/>
            <person name="Fineran P.C."/>
        </authorList>
    </citation>
    <scope>NUCLEOTIDE SEQUENCE</scope>
    <source>
        <strain evidence="8">ATCC 39006</strain>
    </source>
</reference>
<dbReference type="RefSeq" id="WP_021017281.1">
    <property type="nucleotide sequence ID" value="NZ_CP025084.1"/>
</dbReference>
<dbReference type="EC" id="5.2.1.8" evidence="3"/>
<dbReference type="Proteomes" id="UP000233778">
    <property type="component" value="Chromosome"/>
</dbReference>
<dbReference type="SUPFAM" id="SSF54534">
    <property type="entry name" value="FKBP-like"/>
    <property type="match status" value="1"/>
</dbReference>
<dbReference type="InterPro" id="IPR046357">
    <property type="entry name" value="PPIase_dom_sf"/>
</dbReference>
<dbReference type="EMBL" id="CP025085">
    <property type="protein sequence ID" value="AUG99297.1"/>
    <property type="molecule type" value="Genomic_DNA"/>
</dbReference>
<protein>
    <recommendedName>
        <fullName evidence="3">peptidylprolyl isomerase</fullName>
        <ecNumber evidence="3">5.2.1.8</ecNumber>
    </recommendedName>
</protein>
<dbReference type="NCBIfam" id="TIGR02933">
    <property type="entry name" value="nifM_nitrog"/>
    <property type="match status" value="1"/>
</dbReference>
<dbReference type="KEGG" id="sera:Ser39006_005395"/>
<gene>
    <name evidence="8" type="primary">nifM</name>
    <name evidence="7" type="ORF">CWC46_05390</name>
    <name evidence="8" type="ORF">Ser39006_005395</name>
</gene>